<feature type="domain" description="HORMA" evidence="7">
    <location>
        <begin position="1"/>
        <end position="166"/>
    </location>
</feature>
<accession>A0A1Y1X583</accession>
<dbReference type="InterPro" id="IPR045091">
    <property type="entry name" value="Mad2-like"/>
</dbReference>
<dbReference type="AlphaFoldDB" id="A0A1Y1X583"/>
<evidence type="ECO:0000256" key="2">
    <source>
        <dbReference type="ARBA" id="ARBA00010348"/>
    </source>
</evidence>
<dbReference type="PANTHER" id="PTHR11842:SF11">
    <property type="entry name" value="MITOTIC SPINDLE ASSEMBLY CHECKPOINT PROTEIN MAD2A"/>
    <property type="match status" value="1"/>
</dbReference>
<evidence type="ECO:0000256" key="1">
    <source>
        <dbReference type="ARBA" id="ARBA00004123"/>
    </source>
</evidence>
<keyword evidence="5" id="KW-0539">Nucleus</keyword>
<name>A0A1Y1X583_9FUNG</name>
<keyword evidence="4" id="KW-0498">Mitosis</keyword>
<dbReference type="InterPro" id="IPR036570">
    <property type="entry name" value="HORMA_dom_sf"/>
</dbReference>
<comment type="caution">
    <text evidence="8">The sequence shown here is derived from an EMBL/GenBank/DDBJ whole genome shotgun (WGS) entry which is preliminary data.</text>
</comment>
<keyword evidence="3" id="KW-0132">Cell division</keyword>
<dbReference type="EMBL" id="MCFG01000133">
    <property type="protein sequence ID" value="ORX80862.1"/>
    <property type="molecule type" value="Genomic_DNA"/>
</dbReference>
<reference evidence="8 9" key="1">
    <citation type="submission" date="2016-08" db="EMBL/GenBank/DDBJ databases">
        <title>A Parts List for Fungal Cellulosomes Revealed by Comparative Genomics.</title>
        <authorList>
            <consortium name="DOE Joint Genome Institute"/>
            <person name="Haitjema C.H."/>
            <person name="Gilmore S.P."/>
            <person name="Henske J.K."/>
            <person name="Solomon K.V."/>
            <person name="De Groot R."/>
            <person name="Kuo A."/>
            <person name="Mondo S.J."/>
            <person name="Salamov A.A."/>
            <person name="Labutti K."/>
            <person name="Zhao Z."/>
            <person name="Chiniquy J."/>
            <person name="Barry K."/>
            <person name="Brewer H.M."/>
            <person name="Purvine S.O."/>
            <person name="Wright A.T."/>
            <person name="Boxma B."/>
            <person name="Van Alen T."/>
            <person name="Hackstein J.H."/>
            <person name="Baker S.E."/>
            <person name="Grigoriev I.V."/>
            <person name="O'Malley M.A."/>
        </authorList>
    </citation>
    <scope>NUCLEOTIDE SEQUENCE [LARGE SCALE GENOMIC DNA]</scope>
    <source>
        <strain evidence="8 9">S4</strain>
    </source>
</reference>
<dbReference type="STRING" id="1754192.A0A1Y1X583"/>
<evidence type="ECO:0000256" key="3">
    <source>
        <dbReference type="ARBA" id="ARBA00022618"/>
    </source>
</evidence>
<dbReference type="GO" id="GO:0005737">
    <property type="term" value="C:cytoplasm"/>
    <property type="evidence" value="ECO:0007669"/>
    <property type="project" value="TreeGrafter"/>
</dbReference>
<comment type="subcellular location">
    <subcellularLocation>
        <location evidence="1">Nucleus</location>
    </subcellularLocation>
</comment>
<dbReference type="Proteomes" id="UP000193944">
    <property type="component" value="Unassembled WGS sequence"/>
</dbReference>
<reference evidence="8 9" key="2">
    <citation type="submission" date="2016-08" db="EMBL/GenBank/DDBJ databases">
        <title>Pervasive Adenine N6-methylation of Active Genes in Fungi.</title>
        <authorList>
            <consortium name="DOE Joint Genome Institute"/>
            <person name="Mondo S.J."/>
            <person name="Dannebaum R.O."/>
            <person name="Kuo R.C."/>
            <person name="Labutti K."/>
            <person name="Haridas S."/>
            <person name="Kuo A."/>
            <person name="Salamov A."/>
            <person name="Ahrendt S.R."/>
            <person name="Lipzen A."/>
            <person name="Sullivan W."/>
            <person name="Andreopoulos W.B."/>
            <person name="Clum A."/>
            <person name="Lindquist E."/>
            <person name="Daum C."/>
            <person name="Ramamoorthy G.K."/>
            <person name="Gryganskyi A."/>
            <person name="Culley D."/>
            <person name="Magnuson J.K."/>
            <person name="James T.Y."/>
            <person name="O'Malley M.A."/>
            <person name="Stajich J.E."/>
            <person name="Spatafora J.W."/>
            <person name="Visel A."/>
            <person name="Grigoriev I.V."/>
        </authorList>
    </citation>
    <scope>NUCLEOTIDE SEQUENCE [LARGE SCALE GENOMIC DNA]</scope>
    <source>
        <strain evidence="8 9">S4</strain>
    </source>
</reference>
<organism evidence="8 9">
    <name type="scientific">Anaeromyces robustus</name>
    <dbReference type="NCBI Taxonomy" id="1754192"/>
    <lineage>
        <taxon>Eukaryota</taxon>
        <taxon>Fungi</taxon>
        <taxon>Fungi incertae sedis</taxon>
        <taxon>Chytridiomycota</taxon>
        <taxon>Chytridiomycota incertae sedis</taxon>
        <taxon>Neocallimastigomycetes</taxon>
        <taxon>Neocallimastigales</taxon>
        <taxon>Neocallimastigaceae</taxon>
        <taxon>Anaeromyces</taxon>
    </lineage>
</organism>
<dbReference type="SUPFAM" id="SSF56019">
    <property type="entry name" value="The spindle assembly checkpoint protein mad2"/>
    <property type="match status" value="1"/>
</dbReference>
<comment type="similarity">
    <text evidence="2">Belongs to the MAD2 family.</text>
</comment>
<keyword evidence="9" id="KW-1185">Reference proteome</keyword>
<dbReference type="InterPro" id="IPR003511">
    <property type="entry name" value="HORMA_dom"/>
</dbReference>
<dbReference type="PROSITE" id="PS50815">
    <property type="entry name" value="HORMA"/>
    <property type="match status" value="1"/>
</dbReference>
<dbReference type="GO" id="GO:0000776">
    <property type="term" value="C:kinetochore"/>
    <property type="evidence" value="ECO:0007669"/>
    <property type="project" value="TreeGrafter"/>
</dbReference>
<evidence type="ECO:0000313" key="8">
    <source>
        <dbReference type="EMBL" id="ORX80862.1"/>
    </source>
</evidence>
<evidence type="ECO:0000256" key="5">
    <source>
        <dbReference type="ARBA" id="ARBA00023242"/>
    </source>
</evidence>
<dbReference type="Pfam" id="PF02301">
    <property type="entry name" value="HORMA"/>
    <property type="match status" value="1"/>
</dbReference>
<protein>
    <submittedName>
        <fullName evidence="8">DNA-binding protein</fullName>
    </submittedName>
</protein>
<evidence type="ECO:0000259" key="7">
    <source>
        <dbReference type="PROSITE" id="PS50815"/>
    </source>
</evidence>
<proteinExistence type="inferred from homology"/>
<dbReference type="GO" id="GO:0003677">
    <property type="term" value="F:DNA binding"/>
    <property type="evidence" value="ECO:0007669"/>
    <property type="project" value="UniProtKB-KW"/>
</dbReference>
<gene>
    <name evidence="8" type="ORF">BCR32DRAFT_293610</name>
</gene>
<dbReference type="Gene3D" id="3.30.900.10">
    <property type="entry name" value="HORMA domain"/>
    <property type="match status" value="1"/>
</dbReference>
<dbReference type="GO" id="GO:0051301">
    <property type="term" value="P:cell division"/>
    <property type="evidence" value="ECO:0007669"/>
    <property type="project" value="UniProtKB-KW"/>
</dbReference>
<dbReference type="PANTHER" id="PTHR11842">
    <property type="entry name" value="MITOTIC SPINDLE ASSEMBLY CHECKPOINT PROTEIN MAD2"/>
    <property type="match status" value="1"/>
</dbReference>
<dbReference type="GO" id="GO:0005654">
    <property type="term" value="C:nucleoplasm"/>
    <property type="evidence" value="ECO:0007669"/>
    <property type="project" value="TreeGrafter"/>
</dbReference>
<evidence type="ECO:0000256" key="6">
    <source>
        <dbReference type="ARBA" id="ARBA00023306"/>
    </source>
</evidence>
<keyword evidence="6" id="KW-0131">Cell cycle</keyword>
<sequence length="173" mass="20237">MTSNENITLCGSSDIIIEFFEYCINSDERVQNYISGILEQVKKWIESQSIKKLILAIMSKDKNDVLERWQFDIQIQNDSNYGYIREKNESQIQNEIQTILRQLSASISYLPVLEVPCTFKVLAYTNKNADVPKSWVDSDPKYIKHNQEQVNLRSFSTPYHSVGAMVSYRFRDY</sequence>
<dbReference type="OrthoDB" id="1806at2759"/>
<dbReference type="GO" id="GO:0007094">
    <property type="term" value="P:mitotic spindle assembly checkpoint signaling"/>
    <property type="evidence" value="ECO:0007669"/>
    <property type="project" value="TreeGrafter"/>
</dbReference>
<evidence type="ECO:0000256" key="4">
    <source>
        <dbReference type="ARBA" id="ARBA00022776"/>
    </source>
</evidence>
<keyword evidence="8" id="KW-0238">DNA-binding</keyword>
<evidence type="ECO:0000313" key="9">
    <source>
        <dbReference type="Proteomes" id="UP000193944"/>
    </source>
</evidence>